<dbReference type="OrthoDB" id="2186602at2759"/>
<feature type="region of interest" description="Disordered" evidence="1">
    <location>
        <begin position="255"/>
        <end position="282"/>
    </location>
</feature>
<evidence type="ECO:0000256" key="1">
    <source>
        <dbReference type="SAM" id="MobiDB-lite"/>
    </source>
</evidence>
<keyword evidence="3" id="KW-1185">Reference proteome</keyword>
<dbReference type="Proteomes" id="UP000701801">
    <property type="component" value="Unassembled WGS sequence"/>
</dbReference>
<accession>A0A9N9Q7N5</accession>
<gene>
    <name evidence="2" type="ORF">HYALB_00006592</name>
</gene>
<reference evidence="2" key="1">
    <citation type="submission" date="2021-07" db="EMBL/GenBank/DDBJ databases">
        <authorList>
            <person name="Durling M."/>
        </authorList>
    </citation>
    <scope>NUCLEOTIDE SEQUENCE</scope>
</reference>
<name>A0A9N9Q7N5_9HELO</name>
<feature type="compositionally biased region" description="Basic and acidic residues" evidence="1">
    <location>
        <begin position="92"/>
        <end position="106"/>
    </location>
</feature>
<feature type="compositionally biased region" description="Polar residues" evidence="1">
    <location>
        <begin position="427"/>
        <end position="441"/>
    </location>
</feature>
<feature type="compositionally biased region" description="Pro residues" evidence="1">
    <location>
        <begin position="387"/>
        <end position="400"/>
    </location>
</feature>
<sequence>MKSTSSQVQTPSKGTPSKPEGPRALNRSGYIDSDDLAYFFSKQTPTSQGTGTNTSESEVSPFGLPRPRSLHRRAAYNGSSLQEWDGNGNETEIEREKPEDGREKPGLGKRRRGDISDWNEKVHNNSSDTIRKPCGPSPSLSNFTDPPRPAKEGMEWVWFPEGYWAERERKELFSTSEKQTSFQKWFNRKDDQSEDISPTLIPQIKIGSVTANSRRESTMSRKSLTATIVKSGKKSRLSSADKEGIYDKTKRTIESKILRRKQTPSGSAESEKISSKCPRSRTTMLLEGTSTQLEKFRKELLELQQIHTPPRRTFTSRTPTSPETRRRRGLAPWHRRQSNESNESMWSVSSSVHKILMGKSPAASPASASDRSTTKSLLKSTRIKTPPMTPGTPPTIPPPRGFFYDNNTLSPDFSPRLSPSIDGPEQQVPTNTSGSPISTPGSRLPFTGIKRSNGLRHKRKVEGPGYGELATGKFELEIPEHLPSGPLCPKNPKHKSGGTGICVYHGRAIREVRSEM</sequence>
<feature type="region of interest" description="Disordered" evidence="1">
    <location>
        <begin position="358"/>
        <end position="449"/>
    </location>
</feature>
<feature type="compositionally biased region" description="Low complexity" evidence="1">
    <location>
        <begin position="311"/>
        <end position="322"/>
    </location>
</feature>
<evidence type="ECO:0000313" key="2">
    <source>
        <dbReference type="EMBL" id="CAG8977642.1"/>
    </source>
</evidence>
<feature type="compositionally biased region" description="Basic and acidic residues" evidence="1">
    <location>
        <begin position="113"/>
        <end position="123"/>
    </location>
</feature>
<dbReference type="EMBL" id="CAJVRM010000228">
    <property type="protein sequence ID" value="CAG8977642.1"/>
    <property type="molecule type" value="Genomic_DNA"/>
</dbReference>
<dbReference type="AlphaFoldDB" id="A0A9N9Q7N5"/>
<feature type="region of interest" description="Disordered" evidence="1">
    <location>
        <begin position="208"/>
        <end position="243"/>
    </location>
</feature>
<proteinExistence type="predicted"/>
<feature type="compositionally biased region" description="Polar residues" evidence="1">
    <location>
        <begin position="41"/>
        <end position="58"/>
    </location>
</feature>
<organism evidence="2 3">
    <name type="scientific">Hymenoscyphus albidus</name>
    <dbReference type="NCBI Taxonomy" id="595503"/>
    <lineage>
        <taxon>Eukaryota</taxon>
        <taxon>Fungi</taxon>
        <taxon>Dikarya</taxon>
        <taxon>Ascomycota</taxon>
        <taxon>Pezizomycotina</taxon>
        <taxon>Leotiomycetes</taxon>
        <taxon>Helotiales</taxon>
        <taxon>Helotiaceae</taxon>
        <taxon>Hymenoscyphus</taxon>
    </lineage>
</organism>
<feature type="compositionally biased region" description="Basic residues" evidence="1">
    <location>
        <begin position="325"/>
        <end position="336"/>
    </location>
</feature>
<feature type="compositionally biased region" description="Low complexity" evidence="1">
    <location>
        <begin position="360"/>
        <end position="369"/>
    </location>
</feature>
<feature type="region of interest" description="Disordered" evidence="1">
    <location>
        <begin position="307"/>
        <end position="345"/>
    </location>
</feature>
<feature type="region of interest" description="Disordered" evidence="1">
    <location>
        <begin position="1"/>
        <end position="152"/>
    </location>
</feature>
<protein>
    <submittedName>
        <fullName evidence="2">Uncharacterized protein</fullName>
    </submittedName>
</protein>
<feature type="compositionally biased region" description="Polar residues" evidence="1">
    <location>
        <begin position="370"/>
        <end position="379"/>
    </location>
</feature>
<evidence type="ECO:0000313" key="3">
    <source>
        <dbReference type="Proteomes" id="UP000701801"/>
    </source>
</evidence>
<comment type="caution">
    <text evidence="2">The sequence shown here is derived from an EMBL/GenBank/DDBJ whole genome shotgun (WGS) entry which is preliminary data.</text>
</comment>
<feature type="compositionally biased region" description="Polar residues" evidence="1">
    <location>
        <begin position="1"/>
        <end position="15"/>
    </location>
</feature>